<reference evidence="2 3" key="1">
    <citation type="submission" date="2024-10" db="EMBL/GenBank/DDBJ databases">
        <authorList>
            <person name="Kim D."/>
        </authorList>
    </citation>
    <scope>NUCLEOTIDE SEQUENCE [LARGE SCALE GENOMIC DNA]</scope>
    <source>
        <strain evidence="2">BH-2024</strain>
    </source>
</reference>
<sequence length="188" mass="21461">MNAISRQFQYHLASHWLRAAFAGRVHWTMKGQIQSLHSVWTKSVGDIRSTNFGSTSLMRGKPFWLNDGNAVTIGGLGRGERQSKIGPIRDVHQRIGTKISFTMKKLWKEKCPFGGEIERLWWHNGQEEGRKNGRRQAKGRPDWETESRQMKTKRGEEDGGDTEEAGNKAGVCGDRRRRQKVPNMDIGE</sequence>
<dbReference type="Proteomes" id="UP001620626">
    <property type="component" value="Unassembled WGS sequence"/>
</dbReference>
<accession>A0ABD2KVD7</accession>
<dbReference type="AlphaFoldDB" id="A0ABD2KVD7"/>
<comment type="caution">
    <text evidence="2">The sequence shown here is derived from an EMBL/GenBank/DDBJ whole genome shotgun (WGS) entry which is preliminary data.</text>
</comment>
<feature type="region of interest" description="Disordered" evidence="1">
    <location>
        <begin position="128"/>
        <end position="188"/>
    </location>
</feature>
<dbReference type="EMBL" id="JBICBT010000631">
    <property type="protein sequence ID" value="KAL3106921.1"/>
    <property type="molecule type" value="Genomic_DNA"/>
</dbReference>
<name>A0ABD2KVD7_9BILA</name>
<keyword evidence="3" id="KW-1185">Reference proteome</keyword>
<evidence type="ECO:0000313" key="3">
    <source>
        <dbReference type="Proteomes" id="UP001620626"/>
    </source>
</evidence>
<evidence type="ECO:0000313" key="2">
    <source>
        <dbReference type="EMBL" id="KAL3106921.1"/>
    </source>
</evidence>
<organism evidence="2 3">
    <name type="scientific">Heterodera trifolii</name>
    <dbReference type="NCBI Taxonomy" id="157864"/>
    <lineage>
        <taxon>Eukaryota</taxon>
        <taxon>Metazoa</taxon>
        <taxon>Ecdysozoa</taxon>
        <taxon>Nematoda</taxon>
        <taxon>Chromadorea</taxon>
        <taxon>Rhabditida</taxon>
        <taxon>Tylenchina</taxon>
        <taxon>Tylenchomorpha</taxon>
        <taxon>Tylenchoidea</taxon>
        <taxon>Heteroderidae</taxon>
        <taxon>Heteroderinae</taxon>
        <taxon>Heterodera</taxon>
    </lineage>
</organism>
<feature type="compositionally biased region" description="Basic and acidic residues" evidence="1">
    <location>
        <begin position="139"/>
        <end position="157"/>
    </location>
</feature>
<gene>
    <name evidence="2" type="ORF">niasHT_010836</name>
</gene>
<evidence type="ECO:0000256" key="1">
    <source>
        <dbReference type="SAM" id="MobiDB-lite"/>
    </source>
</evidence>
<protein>
    <submittedName>
        <fullName evidence="2">Uncharacterized protein</fullName>
    </submittedName>
</protein>
<proteinExistence type="predicted"/>